<dbReference type="EMBL" id="JAVRRF010000059">
    <property type="protein sequence ID" value="KAK5048417.1"/>
    <property type="molecule type" value="Genomic_DNA"/>
</dbReference>
<evidence type="ECO:0000256" key="1">
    <source>
        <dbReference type="SAM" id="MobiDB-lite"/>
    </source>
</evidence>
<protein>
    <recommendedName>
        <fullName evidence="4">Transcription factor domain-containing protein</fullName>
    </recommendedName>
</protein>
<name>A0ABR0IUB9_9EURO</name>
<accession>A0ABR0IUB9</accession>
<feature type="region of interest" description="Disordered" evidence="1">
    <location>
        <begin position="44"/>
        <end position="130"/>
    </location>
</feature>
<keyword evidence="3" id="KW-1185">Reference proteome</keyword>
<comment type="caution">
    <text evidence="2">The sequence shown here is derived from an EMBL/GenBank/DDBJ whole genome shotgun (WGS) entry which is preliminary data.</text>
</comment>
<feature type="compositionally biased region" description="Low complexity" evidence="1">
    <location>
        <begin position="85"/>
        <end position="119"/>
    </location>
</feature>
<evidence type="ECO:0000313" key="2">
    <source>
        <dbReference type="EMBL" id="KAK5048417.1"/>
    </source>
</evidence>
<gene>
    <name evidence="2" type="ORF">LTR69_011379</name>
</gene>
<feature type="compositionally biased region" description="Basic and acidic residues" evidence="1">
    <location>
        <begin position="59"/>
        <end position="69"/>
    </location>
</feature>
<evidence type="ECO:0008006" key="4">
    <source>
        <dbReference type="Google" id="ProtNLM"/>
    </source>
</evidence>
<reference evidence="2 3" key="1">
    <citation type="submission" date="2023-08" db="EMBL/GenBank/DDBJ databases">
        <title>Black Yeasts Isolated from many extreme environments.</title>
        <authorList>
            <person name="Coleine C."/>
            <person name="Stajich J.E."/>
            <person name="Selbmann L."/>
        </authorList>
    </citation>
    <scope>NUCLEOTIDE SEQUENCE [LARGE SCALE GENOMIC DNA]</scope>
    <source>
        <strain evidence="2 3">CCFEE 6328</strain>
    </source>
</reference>
<organism evidence="2 3">
    <name type="scientific">Exophiala sideris</name>
    <dbReference type="NCBI Taxonomy" id="1016849"/>
    <lineage>
        <taxon>Eukaryota</taxon>
        <taxon>Fungi</taxon>
        <taxon>Dikarya</taxon>
        <taxon>Ascomycota</taxon>
        <taxon>Pezizomycotina</taxon>
        <taxon>Eurotiomycetes</taxon>
        <taxon>Chaetothyriomycetidae</taxon>
        <taxon>Chaetothyriales</taxon>
        <taxon>Herpotrichiellaceae</taxon>
        <taxon>Exophiala</taxon>
    </lineage>
</organism>
<proteinExistence type="predicted"/>
<dbReference type="Proteomes" id="UP001345691">
    <property type="component" value="Unassembled WGS sequence"/>
</dbReference>
<evidence type="ECO:0000313" key="3">
    <source>
        <dbReference type="Proteomes" id="UP001345691"/>
    </source>
</evidence>
<sequence>MREVLDEAIQRLYWACRRKTNFPGDVPDESTGVVTTDVILRGLRLSGPGLDGARQPPDQSERNHDHDGPHPQTTTSPVEPDPLHSNNATSASTSTSTSTPRSSFASPSTYGRRLLASPSLQPPSPSELNFSMNLEMLPQTVAVSPQAPARRPVPTMVGFGPRTEIPAQASHGGDPYLDGDAFLDASWCTVPMESSSPPDLLSGALHWDSVATRRPHSMDQSSQPGPLCDSYLAPWPGSLAAAYQSVPAV</sequence>